<keyword evidence="1" id="KW-0521">NADP</keyword>
<gene>
    <name evidence="4" type="ORF">PACLA_8A056235</name>
</gene>
<evidence type="ECO:0000256" key="2">
    <source>
        <dbReference type="ARBA" id="ARBA00023002"/>
    </source>
</evidence>
<dbReference type="InterPro" id="IPR011032">
    <property type="entry name" value="GroES-like_sf"/>
</dbReference>
<feature type="domain" description="Alcohol dehydrogenase-like N-terminal" evidence="3">
    <location>
        <begin position="50"/>
        <end position="100"/>
    </location>
</feature>
<dbReference type="Pfam" id="PF08240">
    <property type="entry name" value="ADH_N"/>
    <property type="match status" value="1"/>
</dbReference>
<dbReference type="GO" id="GO:0003960">
    <property type="term" value="F:quinone reductase (NADPH) activity"/>
    <property type="evidence" value="ECO:0007669"/>
    <property type="project" value="TreeGrafter"/>
</dbReference>
<organism evidence="4 5">
    <name type="scientific">Paramuricea clavata</name>
    <name type="common">Red gorgonian</name>
    <name type="synonym">Violescent sea-whip</name>
    <dbReference type="NCBI Taxonomy" id="317549"/>
    <lineage>
        <taxon>Eukaryota</taxon>
        <taxon>Metazoa</taxon>
        <taxon>Cnidaria</taxon>
        <taxon>Anthozoa</taxon>
        <taxon>Octocorallia</taxon>
        <taxon>Malacalcyonacea</taxon>
        <taxon>Plexauridae</taxon>
        <taxon>Paramuricea</taxon>
    </lineage>
</organism>
<dbReference type="Gene3D" id="3.90.180.10">
    <property type="entry name" value="Medium-chain alcohol dehydrogenases, catalytic domain"/>
    <property type="match status" value="1"/>
</dbReference>
<protein>
    <recommendedName>
        <fullName evidence="3">Alcohol dehydrogenase-like N-terminal domain-containing protein</fullName>
    </recommendedName>
</protein>
<dbReference type="EMBL" id="CACRXK020016368">
    <property type="protein sequence ID" value="CAB4029734.1"/>
    <property type="molecule type" value="Genomic_DNA"/>
</dbReference>
<keyword evidence="5" id="KW-1185">Reference proteome</keyword>
<dbReference type="InterPro" id="IPR013154">
    <property type="entry name" value="ADH-like_N"/>
</dbReference>
<dbReference type="AlphaFoldDB" id="A0A6S7JHV2"/>
<name>A0A6S7JHV2_PARCT</name>
<dbReference type="Proteomes" id="UP001152795">
    <property type="component" value="Unassembled WGS sequence"/>
</dbReference>
<dbReference type="GO" id="GO:0070402">
    <property type="term" value="F:NADPH binding"/>
    <property type="evidence" value="ECO:0007669"/>
    <property type="project" value="TreeGrafter"/>
</dbReference>
<feature type="non-terminal residue" evidence="4">
    <location>
        <position position="103"/>
    </location>
</feature>
<evidence type="ECO:0000313" key="5">
    <source>
        <dbReference type="Proteomes" id="UP001152795"/>
    </source>
</evidence>
<reference evidence="4" key="1">
    <citation type="submission" date="2020-04" db="EMBL/GenBank/DDBJ databases">
        <authorList>
            <person name="Alioto T."/>
            <person name="Alioto T."/>
            <person name="Gomez Garrido J."/>
        </authorList>
    </citation>
    <scope>NUCLEOTIDE SEQUENCE</scope>
    <source>
        <strain evidence="4">A484AB</strain>
    </source>
</reference>
<evidence type="ECO:0000256" key="1">
    <source>
        <dbReference type="ARBA" id="ARBA00022857"/>
    </source>
</evidence>
<dbReference type="PANTHER" id="PTHR48106:SF18">
    <property type="entry name" value="QUINONE OXIDOREDUCTASE PIG3"/>
    <property type="match status" value="1"/>
</dbReference>
<dbReference type="OrthoDB" id="3509362at2759"/>
<accession>A0A6S7JHV2</accession>
<sequence length="103" mass="11387">MGKFFLNLVFFVFSFPILITGEEIMQAVVYKPGGAEGLSVEKVPKPNVQDGHILIRIHYFAINRADILQRKGLYPPPKGESDILGLESAGIINEIGSNCSKPW</sequence>
<keyword evidence="2" id="KW-0560">Oxidoreductase</keyword>
<comment type="caution">
    <text evidence="4">The sequence shown here is derived from an EMBL/GenBank/DDBJ whole genome shotgun (WGS) entry which is preliminary data.</text>
</comment>
<evidence type="ECO:0000313" key="4">
    <source>
        <dbReference type="EMBL" id="CAB4029734.1"/>
    </source>
</evidence>
<dbReference type="GO" id="GO:0048038">
    <property type="term" value="F:quinone binding"/>
    <property type="evidence" value="ECO:0007669"/>
    <property type="project" value="TreeGrafter"/>
</dbReference>
<dbReference type="PANTHER" id="PTHR48106">
    <property type="entry name" value="QUINONE OXIDOREDUCTASE PIG3-RELATED"/>
    <property type="match status" value="1"/>
</dbReference>
<dbReference type="SUPFAM" id="SSF50129">
    <property type="entry name" value="GroES-like"/>
    <property type="match status" value="1"/>
</dbReference>
<proteinExistence type="predicted"/>
<evidence type="ECO:0000259" key="3">
    <source>
        <dbReference type="Pfam" id="PF08240"/>
    </source>
</evidence>